<keyword evidence="1" id="KW-0732">Signal</keyword>
<dbReference type="EMBL" id="KK033260">
    <property type="protein sequence ID" value="EXL69496.1"/>
    <property type="molecule type" value="Genomic_DNA"/>
</dbReference>
<dbReference type="HOGENOM" id="CLU_2171170_0_0_1"/>
<feature type="signal peptide" evidence="1">
    <location>
        <begin position="1"/>
        <end position="25"/>
    </location>
</feature>
<feature type="chain" id="PRO_5004938938" description="Secreted protein" evidence="1">
    <location>
        <begin position="26"/>
        <end position="126"/>
    </location>
</feature>
<dbReference type="AlphaFoldDB" id="X0HC37"/>
<proteinExistence type="predicted"/>
<evidence type="ECO:0000313" key="2">
    <source>
        <dbReference type="EMBL" id="EXL69496.1"/>
    </source>
</evidence>
<evidence type="ECO:0000256" key="1">
    <source>
        <dbReference type="SAM" id="SignalP"/>
    </source>
</evidence>
<organism evidence="2">
    <name type="scientific">Fusarium oxysporum f. sp. conglutinans race 2 54008</name>
    <dbReference type="NCBI Taxonomy" id="1089457"/>
    <lineage>
        <taxon>Eukaryota</taxon>
        <taxon>Fungi</taxon>
        <taxon>Dikarya</taxon>
        <taxon>Ascomycota</taxon>
        <taxon>Pezizomycotina</taxon>
        <taxon>Sordariomycetes</taxon>
        <taxon>Hypocreomycetidae</taxon>
        <taxon>Hypocreales</taxon>
        <taxon>Nectriaceae</taxon>
        <taxon>Fusarium</taxon>
        <taxon>Fusarium oxysporum species complex</taxon>
    </lineage>
</organism>
<gene>
    <name evidence="2" type="ORF">FOPG_14581</name>
</gene>
<reference evidence="2" key="1">
    <citation type="submission" date="2011-11" db="EMBL/GenBank/DDBJ databases">
        <title>The Genome Sequence of Fusarium oxysporum PHW808.</title>
        <authorList>
            <consortium name="The Broad Institute Genome Sequencing Platform"/>
            <person name="Ma L.-J."/>
            <person name="Gale L.R."/>
            <person name="Schwartz D.C."/>
            <person name="Zhou S."/>
            <person name="Corby-Kistler H."/>
            <person name="Young S.K."/>
            <person name="Zeng Q."/>
            <person name="Gargeya S."/>
            <person name="Fitzgerald M."/>
            <person name="Haas B."/>
            <person name="Abouelleil A."/>
            <person name="Alvarado L."/>
            <person name="Arachchi H.M."/>
            <person name="Berlin A."/>
            <person name="Brown A."/>
            <person name="Chapman S.B."/>
            <person name="Chen Z."/>
            <person name="Dunbar C."/>
            <person name="Freedman E."/>
            <person name="Gearin G."/>
            <person name="Goldberg J."/>
            <person name="Griggs A."/>
            <person name="Gujja S."/>
            <person name="Heiman D."/>
            <person name="Howarth C."/>
            <person name="Larson L."/>
            <person name="Lui A."/>
            <person name="MacDonald P.J.P."/>
            <person name="Montmayeur A."/>
            <person name="Murphy C."/>
            <person name="Neiman D."/>
            <person name="Pearson M."/>
            <person name="Priest M."/>
            <person name="Roberts A."/>
            <person name="Saif S."/>
            <person name="Shea T."/>
            <person name="Shenoy N."/>
            <person name="Sisk P."/>
            <person name="Stolte C."/>
            <person name="Sykes S."/>
            <person name="Wortman J."/>
            <person name="Nusbaum C."/>
            <person name="Birren B."/>
        </authorList>
    </citation>
    <scope>NUCLEOTIDE SEQUENCE [LARGE SCALE GENOMIC DNA]</scope>
    <source>
        <strain evidence="2">54008</strain>
    </source>
</reference>
<protein>
    <recommendedName>
        <fullName evidence="3">Secreted protein</fullName>
    </recommendedName>
</protein>
<dbReference type="Proteomes" id="UP000030676">
    <property type="component" value="Unassembled WGS sequence"/>
</dbReference>
<evidence type="ECO:0008006" key="3">
    <source>
        <dbReference type="Google" id="ProtNLM"/>
    </source>
</evidence>
<dbReference type="OrthoDB" id="10275939at2759"/>
<reference evidence="2" key="2">
    <citation type="submission" date="2014-03" db="EMBL/GenBank/DDBJ databases">
        <title>The Genome Annotation of Fusarium oxysporum PHW808.</title>
        <authorList>
            <consortium name="The Broad Institute Genomics Platform"/>
            <person name="Ma L.-J."/>
            <person name="Corby-Kistler H."/>
            <person name="Broz K."/>
            <person name="Gale L.R."/>
            <person name="Jonkers W."/>
            <person name="O'Donnell K."/>
            <person name="Ploetz R."/>
            <person name="Steinberg C."/>
            <person name="Schwartz D.C."/>
            <person name="VanEtten H."/>
            <person name="Zhou S."/>
            <person name="Young S.K."/>
            <person name="Zeng Q."/>
            <person name="Gargeya S."/>
            <person name="Fitzgerald M."/>
            <person name="Abouelleil A."/>
            <person name="Alvarado L."/>
            <person name="Chapman S.B."/>
            <person name="Gainer-Dewar J."/>
            <person name="Goldberg J."/>
            <person name="Griggs A."/>
            <person name="Gujja S."/>
            <person name="Hansen M."/>
            <person name="Howarth C."/>
            <person name="Imamovic A."/>
            <person name="Ireland A."/>
            <person name="Larimer J."/>
            <person name="McCowan C."/>
            <person name="Murphy C."/>
            <person name="Pearson M."/>
            <person name="Poon T.W."/>
            <person name="Priest M."/>
            <person name="Roberts A."/>
            <person name="Saif S."/>
            <person name="Shea T."/>
            <person name="Sykes S."/>
            <person name="Wortman J."/>
            <person name="Nusbaum C."/>
            <person name="Birren B."/>
        </authorList>
    </citation>
    <scope>NUCLEOTIDE SEQUENCE</scope>
    <source>
        <strain evidence="2">54008</strain>
    </source>
</reference>
<sequence>MRMWFCQSLFVPYLMGLQYTDISEARPRHCYTVVPSRYHAAFDTITSRYVGNCTRNSEELVCGWVNCSIPQETCVAATNPHESTALSSVGIAEILQGFRVKVSSVRNGLSSSFPALPKRPPSIRLG</sequence>
<name>X0HC37_FUSOX</name>
<accession>X0HC37</accession>